<dbReference type="PANTHER" id="PTHR11435:SF1">
    <property type="entry name" value="NADH-UBIQUINONE OXIDOREDUCTASE CHAIN 6"/>
    <property type="match status" value="1"/>
</dbReference>
<reference evidence="17" key="1">
    <citation type="journal article" date="2015" name="Methods Ecol Evol 6">
        <title>Validating the power of mitochondrial metagenomics for community ecology and phylogenetics of complex assemblages.</title>
        <authorList>
            <person name="Gomez-Rodriguez C."/>
            <person name="Crampton-Platt A."/>
            <person name="Timmermans M.J.T.N."/>
            <person name="Baselga A."/>
            <person name="Vogler A.P."/>
        </authorList>
    </citation>
    <scope>NUCLEOTIDE SEQUENCE</scope>
</reference>
<sequence length="165" mass="19048">MIMTFIFINSIMFCLMNHPLSLGMVMFIQAILVSVLTGKLCANFWYSYIIFIIMIGGLLVLFMYMTSVASNEKFKFSKKIIGLIIWCTPPLFLTLILEEPLVLDLKFKMNEMAPAESINQFISLSKYINPPHMMIYMMMIIYLLITLIAIVKIMSQSKGSLRQKF</sequence>
<dbReference type="GO" id="GO:0008137">
    <property type="term" value="F:NADH dehydrogenase (ubiquinone) activity"/>
    <property type="evidence" value="ECO:0007669"/>
    <property type="project" value="UniProtKB-EC"/>
</dbReference>
<dbReference type="InterPro" id="IPR050269">
    <property type="entry name" value="ComplexI_Subunit6"/>
</dbReference>
<evidence type="ECO:0000256" key="13">
    <source>
        <dbReference type="ARBA" id="ARBA00023136"/>
    </source>
</evidence>
<keyword evidence="7 16" id="KW-0812">Transmembrane</keyword>
<comment type="similarity">
    <text evidence="2">Belongs to the complex I subunit 6 family.</text>
</comment>
<evidence type="ECO:0000256" key="7">
    <source>
        <dbReference type="ARBA" id="ARBA00022692"/>
    </source>
</evidence>
<dbReference type="EC" id="7.1.1.2" evidence="3"/>
<feature type="transmembrane region" description="Helical" evidence="16">
    <location>
        <begin position="44"/>
        <end position="68"/>
    </location>
</feature>
<evidence type="ECO:0000256" key="6">
    <source>
        <dbReference type="ARBA" id="ARBA00022660"/>
    </source>
</evidence>
<evidence type="ECO:0000313" key="17">
    <source>
        <dbReference type="EMBL" id="APX39911.1"/>
    </source>
</evidence>
<evidence type="ECO:0000256" key="1">
    <source>
        <dbReference type="ARBA" id="ARBA00004225"/>
    </source>
</evidence>
<dbReference type="EMBL" id="KX943428">
    <property type="protein sequence ID" value="APX39911.1"/>
    <property type="molecule type" value="Genomic_DNA"/>
</dbReference>
<keyword evidence="9" id="KW-0249">Electron transport</keyword>
<comment type="subcellular location">
    <subcellularLocation>
        <location evidence="1">Mitochondrion membrane</location>
        <topology evidence="1">Multi-pass membrane protein</topology>
    </subcellularLocation>
</comment>
<evidence type="ECO:0000256" key="5">
    <source>
        <dbReference type="ARBA" id="ARBA00022448"/>
    </source>
</evidence>
<dbReference type="AlphaFoldDB" id="A0A3G1GQ50"/>
<keyword evidence="13 16" id="KW-0472">Membrane</keyword>
<keyword evidence="6" id="KW-0679">Respiratory chain</keyword>
<dbReference type="GO" id="GO:0031966">
    <property type="term" value="C:mitochondrial membrane"/>
    <property type="evidence" value="ECO:0007669"/>
    <property type="project" value="UniProtKB-SubCell"/>
</dbReference>
<feature type="transmembrane region" description="Helical" evidence="16">
    <location>
        <begin position="20"/>
        <end position="38"/>
    </location>
</feature>
<keyword evidence="11" id="KW-0520">NAD</keyword>
<name>A0A3G1GQ50_9CUCU</name>
<evidence type="ECO:0000256" key="9">
    <source>
        <dbReference type="ARBA" id="ARBA00022982"/>
    </source>
</evidence>
<organism evidence="17">
    <name type="scientific">Stylosomus rugithorax</name>
    <dbReference type="NCBI Taxonomy" id="1425630"/>
    <lineage>
        <taxon>Eukaryota</taxon>
        <taxon>Metazoa</taxon>
        <taxon>Ecdysozoa</taxon>
        <taxon>Arthropoda</taxon>
        <taxon>Hexapoda</taxon>
        <taxon>Insecta</taxon>
        <taxon>Pterygota</taxon>
        <taxon>Neoptera</taxon>
        <taxon>Endopterygota</taxon>
        <taxon>Coleoptera</taxon>
        <taxon>Polyphaga</taxon>
        <taxon>Cucujiformia</taxon>
        <taxon>Chrysomeloidea</taxon>
        <taxon>Chrysomelidae</taxon>
        <taxon>Cryptocephalinae</taxon>
        <taxon>Stylosomus</taxon>
    </lineage>
</organism>
<geneLocation type="mitochondrion" evidence="17"/>
<evidence type="ECO:0000256" key="4">
    <source>
        <dbReference type="ARBA" id="ARBA00021095"/>
    </source>
</evidence>
<evidence type="ECO:0000256" key="11">
    <source>
        <dbReference type="ARBA" id="ARBA00023027"/>
    </source>
</evidence>
<keyword evidence="5" id="KW-0813">Transport</keyword>
<proteinExistence type="inferred from homology"/>
<gene>
    <name evidence="17" type="primary">nad6</name>
</gene>
<keyword evidence="12 17" id="KW-0496">Mitochondrion</keyword>
<evidence type="ECO:0000256" key="8">
    <source>
        <dbReference type="ARBA" id="ARBA00022967"/>
    </source>
</evidence>
<evidence type="ECO:0000256" key="12">
    <source>
        <dbReference type="ARBA" id="ARBA00023128"/>
    </source>
</evidence>
<keyword evidence="10 16" id="KW-1133">Transmembrane helix</keyword>
<evidence type="ECO:0000256" key="10">
    <source>
        <dbReference type="ARBA" id="ARBA00022989"/>
    </source>
</evidence>
<feature type="transmembrane region" description="Helical" evidence="16">
    <location>
        <begin position="80"/>
        <end position="97"/>
    </location>
</feature>
<protein>
    <recommendedName>
        <fullName evidence="4">NADH-ubiquinone oxidoreductase chain 6</fullName>
        <ecNumber evidence="3">7.1.1.2</ecNumber>
    </recommendedName>
    <alternativeName>
        <fullName evidence="14">NADH dehydrogenase subunit 6</fullName>
    </alternativeName>
</protein>
<dbReference type="PANTHER" id="PTHR11435">
    <property type="entry name" value="NADH UBIQUINONE OXIDOREDUCTASE SUBUNIT ND6"/>
    <property type="match status" value="1"/>
</dbReference>
<comment type="catalytic activity">
    <reaction evidence="15">
        <text>a ubiquinone + NADH + 5 H(+)(in) = a ubiquinol + NAD(+) + 4 H(+)(out)</text>
        <dbReference type="Rhea" id="RHEA:29091"/>
        <dbReference type="Rhea" id="RHEA-COMP:9565"/>
        <dbReference type="Rhea" id="RHEA-COMP:9566"/>
        <dbReference type="ChEBI" id="CHEBI:15378"/>
        <dbReference type="ChEBI" id="CHEBI:16389"/>
        <dbReference type="ChEBI" id="CHEBI:17976"/>
        <dbReference type="ChEBI" id="CHEBI:57540"/>
        <dbReference type="ChEBI" id="CHEBI:57945"/>
        <dbReference type="EC" id="7.1.1.2"/>
    </reaction>
</comment>
<feature type="transmembrane region" description="Helical" evidence="16">
    <location>
        <begin position="133"/>
        <end position="154"/>
    </location>
</feature>
<keyword evidence="8" id="KW-1278">Translocase</keyword>
<evidence type="ECO:0000256" key="3">
    <source>
        <dbReference type="ARBA" id="ARBA00012944"/>
    </source>
</evidence>
<accession>A0A3G1GQ50</accession>
<evidence type="ECO:0000256" key="16">
    <source>
        <dbReference type="SAM" id="Phobius"/>
    </source>
</evidence>
<evidence type="ECO:0000256" key="15">
    <source>
        <dbReference type="ARBA" id="ARBA00049551"/>
    </source>
</evidence>
<evidence type="ECO:0000256" key="14">
    <source>
        <dbReference type="ARBA" id="ARBA00031019"/>
    </source>
</evidence>
<evidence type="ECO:0000256" key="2">
    <source>
        <dbReference type="ARBA" id="ARBA00005698"/>
    </source>
</evidence>